<evidence type="ECO:0000259" key="1">
    <source>
        <dbReference type="Pfam" id="PF02581"/>
    </source>
</evidence>
<gene>
    <name evidence="2" type="ORF">ABDJ38_12450</name>
</gene>
<dbReference type="CDD" id="cd00564">
    <property type="entry name" value="TMP_TenI"/>
    <property type="match status" value="1"/>
</dbReference>
<dbReference type="RefSeq" id="WP_346785439.1">
    <property type="nucleotide sequence ID" value="NZ_JBDLBR010000004.1"/>
</dbReference>
<evidence type="ECO:0000313" key="3">
    <source>
        <dbReference type="Proteomes" id="UP001484535"/>
    </source>
</evidence>
<dbReference type="SUPFAM" id="SSF51391">
    <property type="entry name" value="Thiamin phosphate synthase"/>
    <property type="match status" value="1"/>
</dbReference>
<keyword evidence="3" id="KW-1185">Reference proteome</keyword>
<comment type="caution">
    <text evidence="2">The sequence shown here is derived from an EMBL/GenBank/DDBJ whole genome shotgun (WGS) entry which is preliminary data.</text>
</comment>
<dbReference type="EMBL" id="JBDLBR010000004">
    <property type="protein sequence ID" value="MEN7537984.1"/>
    <property type="molecule type" value="Genomic_DNA"/>
</dbReference>
<evidence type="ECO:0000313" key="2">
    <source>
        <dbReference type="EMBL" id="MEN7537984.1"/>
    </source>
</evidence>
<dbReference type="Gene3D" id="3.20.20.70">
    <property type="entry name" value="Aldolase class I"/>
    <property type="match status" value="1"/>
</dbReference>
<dbReference type="InterPro" id="IPR013785">
    <property type="entry name" value="Aldolase_TIM"/>
</dbReference>
<dbReference type="InterPro" id="IPR036206">
    <property type="entry name" value="ThiamineP_synth_sf"/>
</dbReference>
<name>A0ABV0CYP3_9SPHN</name>
<dbReference type="Proteomes" id="UP001484535">
    <property type="component" value="Unassembled WGS sequence"/>
</dbReference>
<organism evidence="2 3">
    <name type="scientific">Aurantiacibacter flavus</name>
    <dbReference type="NCBI Taxonomy" id="3145232"/>
    <lineage>
        <taxon>Bacteria</taxon>
        <taxon>Pseudomonadati</taxon>
        <taxon>Pseudomonadota</taxon>
        <taxon>Alphaproteobacteria</taxon>
        <taxon>Sphingomonadales</taxon>
        <taxon>Erythrobacteraceae</taxon>
        <taxon>Aurantiacibacter</taxon>
    </lineage>
</organism>
<sequence>MHQRQSLPNLWLLSDARNDGVLEEALTRLPRGSAFVYRHYHLPPRKRIARWWRLRDLCLARDHLLVLADSALTAREWGAQGTYGAPLALYPQRADLVQIATAHTMREIAQANRKRADAIMLSPAFATRSHPGAPHLGPVRWHLFAAHAQMPVIALGGMTAQTARRLGTQRWAAIDGLSAS</sequence>
<protein>
    <submittedName>
        <fullName evidence="2">Thiamine phosphate synthase</fullName>
    </submittedName>
</protein>
<reference evidence="2 3" key="1">
    <citation type="submission" date="2024-05" db="EMBL/GenBank/DDBJ databases">
        <authorList>
            <person name="Park S."/>
        </authorList>
    </citation>
    <scope>NUCLEOTIDE SEQUENCE [LARGE SCALE GENOMIC DNA]</scope>
    <source>
        <strain evidence="2 3">DGU5</strain>
    </source>
</reference>
<accession>A0ABV0CYP3</accession>
<dbReference type="InterPro" id="IPR022998">
    <property type="entry name" value="ThiamineP_synth_TenI"/>
</dbReference>
<feature type="domain" description="Thiamine phosphate synthase/TenI" evidence="1">
    <location>
        <begin position="23"/>
        <end position="166"/>
    </location>
</feature>
<dbReference type="Pfam" id="PF02581">
    <property type="entry name" value="TMP-TENI"/>
    <property type="match status" value="1"/>
</dbReference>
<proteinExistence type="predicted"/>